<gene>
    <name evidence="1" type="ORF">GCM10010862_10390</name>
</gene>
<sequence length="106" mass="11691">MGNGGSRFRGNDPSLVVFSWLPLAPKRECLLRAGVLPGVELIDCCDAVVHNGLVDEGARRVLRPLRQHVFDRKNGAAVRTVRAFSIDTSLHVRAWGMERPSQPFGL</sequence>
<proteinExistence type="predicted"/>
<reference evidence="2" key="1">
    <citation type="journal article" date="2019" name="Int. J. Syst. Evol. Microbiol.">
        <title>The Global Catalogue of Microorganisms (GCM) 10K type strain sequencing project: providing services to taxonomists for standard genome sequencing and annotation.</title>
        <authorList>
            <consortium name="The Broad Institute Genomics Platform"/>
            <consortium name="The Broad Institute Genome Sequencing Center for Infectious Disease"/>
            <person name="Wu L."/>
            <person name="Ma J."/>
        </authorList>
    </citation>
    <scope>NUCLEOTIDE SEQUENCE [LARGE SCALE GENOMIC DNA]</scope>
    <source>
        <strain evidence="2">NBRC 112416</strain>
    </source>
</reference>
<keyword evidence="2" id="KW-1185">Reference proteome</keyword>
<evidence type="ECO:0000313" key="2">
    <source>
        <dbReference type="Proteomes" id="UP001156691"/>
    </source>
</evidence>
<dbReference type="EMBL" id="BSNS01000006">
    <property type="protein sequence ID" value="GLQ53780.1"/>
    <property type="molecule type" value="Genomic_DNA"/>
</dbReference>
<comment type="caution">
    <text evidence="1">The sequence shown here is derived from an EMBL/GenBank/DDBJ whole genome shotgun (WGS) entry which is preliminary data.</text>
</comment>
<evidence type="ECO:0000313" key="1">
    <source>
        <dbReference type="EMBL" id="GLQ53780.1"/>
    </source>
</evidence>
<name>A0ABQ5W133_9HYPH</name>
<dbReference type="Proteomes" id="UP001156691">
    <property type="component" value="Unassembled WGS sequence"/>
</dbReference>
<protein>
    <submittedName>
        <fullName evidence="1">Uncharacterized protein</fullName>
    </submittedName>
</protein>
<accession>A0ABQ5W133</accession>
<organism evidence="1 2">
    <name type="scientific">Devosia nitrariae</name>
    <dbReference type="NCBI Taxonomy" id="2071872"/>
    <lineage>
        <taxon>Bacteria</taxon>
        <taxon>Pseudomonadati</taxon>
        <taxon>Pseudomonadota</taxon>
        <taxon>Alphaproteobacteria</taxon>
        <taxon>Hyphomicrobiales</taxon>
        <taxon>Devosiaceae</taxon>
        <taxon>Devosia</taxon>
    </lineage>
</organism>